<keyword evidence="2" id="KW-0645">Protease</keyword>
<dbReference type="FunFam" id="3.40.50.1820:FF:000005">
    <property type="entry name" value="Prolyl endopeptidase"/>
    <property type="match status" value="1"/>
</dbReference>
<dbReference type="PANTHER" id="PTHR11757:SF19">
    <property type="entry name" value="PROLYL ENDOPEPTIDASE-LIKE"/>
    <property type="match status" value="1"/>
</dbReference>
<organism evidence="7 8">
    <name type="scientific">Spartinivicinus marinus</name>
    <dbReference type="NCBI Taxonomy" id="2994442"/>
    <lineage>
        <taxon>Bacteria</taxon>
        <taxon>Pseudomonadati</taxon>
        <taxon>Pseudomonadota</taxon>
        <taxon>Gammaproteobacteria</taxon>
        <taxon>Oceanospirillales</taxon>
        <taxon>Zooshikellaceae</taxon>
        <taxon>Spartinivicinus</taxon>
    </lineage>
</organism>
<feature type="domain" description="Peptidase S9A N-terminal" evidence="6">
    <location>
        <begin position="40"/>
        <end position="441"/>
    </location>
</feature>
<evidence type="ECO:0000313" key="8">
    <source>
        <dbReference type="Proteomes" id="UP000569732"/>
    </source>
</evidence>
<dbReference type="Proteomes" id="UP000569732">
    <property type="component" value="Unassembled WGS sequence"/>
</dbReference>
<dbReference type="PANTHER" id="PTHR11757">
    <property type="entry name" value="PROTEASE FAMILY S9A OLIGOPEPTIDASE"/>
    <property type="match status" value="1"/>
</dbReference>
<dbReference type="InterPro" id="IPR001375">
    <property type="entry name" value="Peptidase_S9_cat"/>
</dbReference>
<evidence type="ECO:0000256" key="4">
    <source>
        <dbReference type="ARBA" id="ARBA00022825"/>
    </source>
</evidence>
<evidence type="ECO:0000313" key="7">
    <source>
        <dbReference type="EMBL" id="NYZ67075.1"/>
    </source>
</evidence>
<keyword evidence="4" id="KW-0720">Serine protease</keyword>
<accession>A0A853ID16</accession>
<evidence type="ECO:0000259" key="5">
    <source>
        <dbReference type="Pfam" id="PF00326"/>
    </source>
</evidence>
<dbReference type="SUPFAM" id="SSF50993">
    <property type="entry name" value="Peptidase/esterase 'gauge' domain"/>
    <property type="match status" value="1"/>
</dbReference>
<dbReference type="InterPro" id="IPR002470">
    <property type="entry name" value="Peptidase_S9A"/>
</dbReference>
<dbReference type="PRINTS" id="PR00862">
    <property type="entry name" value="PROLIGOPTASE"/>
</dbReference>
<keyword evidence="3" id="KW-0378">Hydrolase</keyword>
<evidence type="ECO:0000259" key="6">
    <source>
        <dbReference type="Pfam" id="PF02897"/>
    </source>
</evidence>
<dbReference type="Gene3D" id="3.40.50.1820">
    <property type="entry name" value="alpha/beta hydrolase"/>
    <property type="match status" value="1"/>
</dbReference>
<evidence type="ECO:0000256" key="3">
    <source>
        <dbReference type="ARBA" id="ARBA00022801"/>
    </source>
</evidence>
<proteinExistence type="inferred from homology"/>
<dbReference type="SUPFAM" id="SSF53474">
    <property type="entry name" value="alpha/beta-Hydrolases"/>
    <property type="match status" value="1"/>
</dbReference>
<evidence type="ECO:0000256" key="2">
    <source>
        <dbReference type="ARBA" id="ARBA00022670"/>
    </source>
</evidence>
<evidence type="ECO:0000256" key="1">
    <source>
        <dbReference type="ARBA" id="ARBA00005228"/>
    </source>
</evidence>
<dbReference type="GO" id="GO:0006508">
    <property type="term" value="P:proteolysis"/>
    <property type="evidence" value="ECO:0007669"/>
    <property type="project" value="UniProtKB-KW"/>
</dbReference>
<gene>
    <name evidence="7" type="ORF">H0A36_13730</name>
</gene>
<keyword evidence="8" id="KW-1185">Reference proteome</keyword>
<feature type="domain" description="Peptidase S9 prolyl oligopeptidase catalytic" evidence="5">
    <location>
        <begin position="502"/>
        <end position="716"/>
    </location>
</feature>
<sequence length="719" mass="82268">MKQCSSGSIIWLVSLAILLISNNVVSTPVENIVNMLKSPPVAAQQPKTLKVHGEERVDPYYWLRDDERKAQPVLDYLLAENSYTQTSLKSVSHLQEQLYQEMIGRLEKDDSSVPYQRGGYWYYSRFEGDEEYEKLCRRKGNLTAVETIILDLNQRAAPYNYYQLGEAEVSINQQLLAFSEDTQGRRQYSIHIKDLTTGKLLVDELTNTSGDIAWASDNKTLFYTRKHPKTLLPYQVYRHELGTDQKQDQLVYEETDNQFYISLYTTKSHQYVVIELTSTRTSDIKLIDANNPLTKPISFVSREPGHEYEVVDVADKFFIRTNWQAENFRLMTVDKSHMGNKEAWKEVIPHRVDTFLEDLEAFKGFLVIAERTNGLLQLRIRQLSDNKDHYLDFGEPAYTAYIGHNEELDTEILRFGYSSLTTPDSVFDYNMRTRQKTLLKQDKVIGAFKPSLYQSERLMVSARDGTKVPVSLVYRKGFRRQAGHPLLIYGYGAYGSSLDPFFSSARLSLLDRGVVYALAHVRGGEDLGRQWYEAGRLDNKLNSFNDFIDVTRYLVSAGYGAADNVFAMGGSAGGLLMGAVANMAPELYRGIVAEVPFVDVLTTMLDETIPLTTNEYEEWGNPHDRHAYEYIKSYSPYDNITRQAYPNMLITAGLHDSQVQYWEPAKWVAKLRQHDTSNNQILLYTEMEAGHSGVSGRYQAYRELAMEYAFVLHHAGVGD</sequence>
<dbReference type="InterPro" id="IPR029058">
    <property type="entry name" value="AB_hydrolase_fold"/>
</dbReference>
<dbReference type="InterPro" id="IPR023302">
    <property type="entry name" value="Pept_S9A_N"/>
</dbReference>
<dbReference type="GO" id="GO:0004252">
    <property type="term" value="F:serine-type endopeptidase activity"/>
    <property type="evidence" value="ECO:0007669"/>
    <property type="project" value="InterPro"/>
</dbReference>
<dbReference type="InterPro" id="IPR051543">
    <property type="entry name" value="Serine_Peptidase_S9A"/>
</dbReference>
<dbReference type="Gene3D" id="2.130.10.120">
    <property type="entry name" value="Prolyl oligopeptidase, N-terminal domain"/>
    <property type="match status" value="1"/>
</dbReference>
<dbReference type="AlphaFoldDB" id="A0A853ID16"/>
<protein>
    <submittedName>
        <fullName evidence="7">S9 family peptidase</fullName>
    </submittedName>
</protein>
<comment type="caution">
    <text evidence="7">The sequence shown here is derived from an EMBL/GenBank/DDBJ whole genome shotgun (WGS) entry which is preliminary data.</text>
</comment>
<name>A0A853ID16_9GAMM</name>
<dbReference type="RefSeq" id="WP_180569101.1">
    <property type="nucleotide sequence ID" value="NZ_JACCKB010000021.1"/>
</dbReference>
<dbReference type="Pfam" id="PF00326">
    <property type="entry name" value="Peptidase_S9"/>
    <property type="match status" value="1"/>
</dbReference>
<reference evidence="7 8" key="1">
    <citation type="submission" date="2020-07" db="EMBL/GenBank/DDBJ databases">
        <title>Endozoicomonas sp. nov., isolated from sediment.</title>
        <authorList>
            <person name="Gu T."/>
        </authorList>
    </citation>
    <scope>NUCLEOTIDE SEQUENCE [LARGE SCALE GENOMIC DNA]</scope>
    <source>
        <strain evidence="7 8">SM1973</strain>
    </source>
</reference>
<dbReference type="Pfam" id="PF02897">
    <property type="entry name" value="Peptidase_S9_N"/>
    <property type="match status" value="1"/>
</dbReference>
<comment type="similarity">
    <text evidence="1">Belongs to the peptidase S9A family.</text>
</comment>
<dbReference type="EMBL" id="JACCKB010000021">
    <property type="protein sequence ID" value="NYZ67075.1"/>
    <property type="molecule type" value="Genomic_DNA"/>
</dbReference>